<evidence type="ECO:0000256" key="4">
    <source>
        <dbReference type="ARBA" id="ARBA00022692"/>
    </source>
</evidence>
<keyword evidence="11" id="KW-1185">Reference proteome</keyword>
<comment type="caution">
    <text evidence="10">The sequence shown here is derived from an EMBL/GenBank/DDBJ whole genome shotgun (WGS) entry which is preliminary data.</text>
</comment>
<dbReference type="AlphaFoldDB" id="A0A850H5K1"/>
<keyword evidence="4 8" id="KW-0812">Transmembrane</keyword>
<comment type="subcellular location">
    <subcellularLocation>
        <location evidence="2">Cell membrane</location>
    </subcellularLocation>
    <subcellularLocation>
        <location evidence="1">Membrane</location>
        <topology evidence="1">Single-pass membrane protein</topology>
    </subcellularLocation>
</comment>
<dbReference type="GO" id="GO:0005886">
    <property type="term" value="C:plasma membrane"/>
    <property type="evidence" value="ECO:0007669"/>
    <property type="project" value="UniProtKB-SubCell"/>
</dbReference>
<protein>
    <submittedName>
        <fullName evidence="10">Tetratricopeptide repeat protein</fullName>
    </submittedName>
</protein>
<evidence type="ECO:0000256" key="7">
    <source>
        <dbReference type="ARBA" id="ARBA00023186"/>
    </source>
</evidence>
<evidence type="ECO:0000256" key="6">
    <source>
        <dbReference type="ARBA" id="ARBA00023136"/>
    </source>
</evidence>
<evidence type="ECO:0000313" key="10">
    <source>
        <dbReference type="EMBL" id="NVE94494.1"/>
    </source>
</evidence>
<dbReference type="InterPro" id="IPR026039">
    <property type="entry name" value="YfgM"/>
</dbReference>
<evidence type="ECO:0000259" key="9">
    <source>
        <dbReference type="Pfam" id="PF09976"/>
    </source>
</evidence>
<dbReference type="PANTHER" id="PTHR38035:SF1">
    <property type="entry name" value="ANCILLARY SECYEG TRANSLOCON SUBUNIT"/>
    <property type="match status" value="1"/>
</dbReference>
<keyword evidence="6 8" id="KW-0472">Membrane</keyword>
<dbReference type="Proteomes" id="UP000546031">
    <property type="component" value="Unassembled WGS sequence"/>
</dbReference>
<dbReference type="RefSeq" id="WP_176272767.1">
    <property type="nucleotide sequence ID" value="NZ_JABWTA010000001.1"/>
</dbReference>
<name>A0A850H5K1_9SPHN</name>
<accession>A0A850H5K1</accession>
<dbReference type="GO" id="GO:0044877">
    <property type="term" value="F:protein-containing complex binding"/>
    <property type="evidence" value="ECO:0007669"/>
    <property type="project" value="InterPro"/>
</dbReference>
<evidence type="ECO:0000256" key="2">
    <source>
        <dbReference type="ARBA" id="ARBA00004236"/>
    </source>
</evidence>
<sequence length="264" mass="27512">MALTPSKTGGKADDKQNKIAAEDEVLLREIDDAVRQDDYADFAKRFGVPIVGAVVLGLAGFGGYLFWQGQQEAAMEAESEQLIAVLDQYEAGNLSEADAAASTLEESSEGGAAVLAQMTKAAIAVEQGRGAEAAAIYGTIAANGDAPEAFRNLALVRQVALTFDEREPSDVIAKLGPLAVPGNAWFGSAGELVALAHLENGDQAQAGTLLSEISKSEDVPESLRARARQLAGLLGVDAIEDVDELLEEQGITRSGERDAGAGLE</sequence>
<dbReference type="PANTHER" id="PTHR38035">
    <property type="entry name" value="UPF0070 PROTEIN YFGM"/>
    <property type="match status" value="1"/>
</dbReference>
<keyword evidence="5 8" id="KW-1133">Transmembrane helix</keyword>
<keyword evidence="7" id="KW-0143">Chaperone</keyword>
<gene>
    <name evidence="10" type="ORF">HUO12_06245</name>
</gene>
<feature type="transmembrane region" description="Helical" evidence="8">
    <location>
        <begin position="46"/>
        <end position="67"/>
    </location>
</feature>
<feature type="domain" description="Ancillary SecYEG translocon subunit/Cell division coordinator CpoB TPR" evidence="9">
    <location>
        <begin position="42"/>
        <end position="206"/>
    </location>
</feature>
<dbReference type="EMBL" id="JABWTA010000001">
    <property type="protein sequence ID" value="NVE94494.1"/>
    <property type="molecule type" value="Genomic_DNA"/>
</dbReference>
<evidence type="ECO:0000256" key="5">
    <source>
        <dbReference type="ARBA" id="ARBA00022989"/>
    </source>
</evidence>
<evidence type="ECO:0000256" key="1">
    <source>
        <dbReference type="ARBA" id="ARBA00004167"/>
    </source>
</evidence>
<evidence type="ECO:0000256" key="3">
    <source>
        <dbReference type="ARBA" id="ARBA00022475"/>
    </source>
</evidence>
<organism evidence="10 11">
    <name type="scientific">Altererythrobacter lutimaris</name>
    <dbReference type="NCBI Taxonomy" id="2743979"/>
    <lineage>
        <taxon>Bacteria</taxon>
        <taxon>Pseudomonadati</taxon>
        <taxon>Pseudomonadota</taxon>
        <taxon>Alphaproteobacteria</taxon>
        <taxon>Sphingomonadales</taxon>
        <taxon>Erythrobacteraceae</taxon>
        <taxon>Altererythrobacter</taxon>
    </lineage>
</organism>
<proteinExistence type="predicted"/>
<evidence type="ECO:0000313" key="11">
    <source>
        <dbReference type="Proteomes" id="UP000546031"/>
    </source>
</evidence>
<dbReference type="InterPro" id="IPR018704">
    <property type="entry name" value="SecYEG/CpoB_TPR"/>
</dbReference>
<dbReference type="Pfam" id="PF09976">
    <property type="entry name" value="TPR_21"/>
    <property type="match status" value="1"/>
</dbReference>
<reference evidence="10 11" key="1">
    <citation type="submission" date="2020-06" db="EMBL/GenBank/DDBJ databases">
        <title>Altererythrobacter lutimaris sp. nov., a marine bacterium isolated from a tidal flat.</title>
        <authorList>
            <person name="Kim D."/>
            <person name="Yoo Y."/>
            <person name="Kim J.-J."/>
        </authorList>
    </citation>
    <scope>NUCLEOTIDE SEQUENCE [LARGE SCALE GENOMIC DNA]</scope>
    <source>
        <strain evidence="10 11">JGD-16</strain>
    </source>
</reference>
<keyword evidence="3" id="KW-1003">Cell membrane</keyword>
<evidence type="ECO:0000256" key="8">
    <source>
        <dbReference type="SAM" id="Phobius"/>
    </source>
</evidence>